<proteinExistence type="predicted"/>
<keyword evidence="2" id="KW-1185">Reference proteome</keyword>
<evidence type="ECO:0000313" key="2">
    <source>
        <dbReference type="Proteomes" id="UP000323136"/>
    </source>
</evidence>
<dbReference type="EMBL" id="VNIA01000003">
    <property type="protein sequence ID" value="TYP98324.1"/>
    <property type="molecule type" value="Genomic_DNA"/>
</dbReference>
<sequence>MIPVIVVAAKNSNIVTVKTISILFPLFPTTQVSGYKKIGL</sequence>
<dbReference type="AlphaFoldDB" id="A0A5S5DRL5"/>
<protein>
    <submittedName>
        <fullName evidence="1">Uncharacterized protein</fullName>
    </submittedName>
</protein>
<accession>A0A5S5DRL5</accession>
<gene>
    <name evidence="1" type="ORF">C7447_103497</name>
</gene>
<name>A0A5S5DRL5_9FLAO</name>
<comment type="caution">
    <text evidence="1">The sequence shown here is derived from an EMBL/GenBank/DDBJ whole genome shotgun (WGS) entry which is preliminary data.</text>
</comment>
<organism evidence="1 2">
    <name type="scientific">Tenacibaculum adriaticum</name>
    <dbReference type="NCBI Taxonomy" id="413713"/>
    <lineage>
        <taxon>Bacteria</taxon>
        <taxon>Pseudomonadati</taxon>
        <taxon>Bacteroidota</taxon>
        <taxon>Flavobacteriia</taxon>
        <taxon>Flavobacteriales</taxon>
        <taxon>Flavobacteriaceae</taxon>
        <taxon>Tenacibaculum</taxon>
    </lineage>
</organism>
<evidence type="ECO:0000313" key="1">
    <source>
        <dbReference type="EMBL" id="TYP98324.1"/>
    </source>
</evidence>
<dbReference type="Proteomes" id="UP000323136">
    <property type="component" value="Unassembled WGS sequence"/>
</dbReference>
<reference evidence="1 2" key="1">
    <citation type="submission" date="2019-07" db="EMBL/GenBank/DDBJ databases">
        <title>Genomic Encyclopedia of Type Strains, Phase IV (KMG-IV): sequencing the most valuable type-strain genomes for metagenomic binning, comparative biology and taxonomic classification.</title>
        <authorList>
            <person name="Goeker M."/>
        </authorList>
    </citation>
    <scope>NUCLEOTIDE SEQUENCE [LARGE SCALE GENOMIC DNA]</scope>
    <source>
        <strain evidence="1 2">DSM 18961</strain>
    </source>
</reference>